<dbReference type="Proteomes" id="UP000780721">
    <property type="component" value="Unassembled WGS sequence"/>
</dbReference>
<dbReference type="InterPro" id="IPR007848">
    <property type="entry name" value="Small_mtfrase_dom"/>
</dbReference>
<dbReference type="GO" id="GO:0102559">
    <property type="term" value="F:peptide chain release factor N(5)-glutamine methyltransferase activity"/>
    <property type="evidence" value="ECO:0007669"/>
    <property type="project" value="UniProtKB-EC"/>
</dbReference>
<keyword evidence="1 5" id="KW-0489">Methyltransferase</keyword>
<dbReference type="Gene3D" id="1.10.8.10">
    <property type="entry name" value="DNA helicase RuvA subunit, C-terminal domain"/>
    <property type="match status" value="1"/>
</dbReference>
<gene>
    <name evidence="5 7" type="primary">prmC</name>
    <name evidence="7" type="ORF">HXM91_05665</name>
</gene>
<dbReference type="SUPFAM" id="SSF53335">
    <property type="entry name" value="S-adenosyl-L-methionine-dependent methyltransferases"/>
    <property type="match status" value="1"/>
</dbReference>
<reference evidence="7" key="1">
    <citation type="submission" date="2020-04" db="EMBL/GenBank/DDBJ databases">
        <title>Deep metagenomics examines the oral microbiome during advanced dental caries in children, revealing novel taxa and co-occurrences with host molecules.</title>
        <authorList>
            <person name="Baker J.L."/>
            <person name="Morton J.T."/>
            <person name="Dinis M."/>
            <person name="Alvarez R."/>
            <person name="Tran N.C."/>
            <person name="Knight R."/>
            <person name="Edlund A."/>
        </authorList>
    </citation>
    <scope>NUCLEOTIDE SEQUENCE</scope>
    <source>
        <strain evidence="7">JCVI_48_bin.5</strain>
    </source>
</reference>
<feature type="binding site" evidence="5">
    <location>
        <position position="254"/>
    </location>
    <ligand>
        <name>S-adenosyl-L-methionine</name>
        <dbReference type="ChEBI" id="CHEBI:59789"/>
    </ligand>
</feature>
<evidence type="ECO:0000256" key="3">
    <source>
        <dbReference type="ARBA" id="ARBA00022691"/>
    </source>
</evidence>
<protein>
    <recommendedName>
        <fullName evidence="5">Release factor glutamine methyltransferase</fullName>
        <shortName evidence="5">RF MTase</shortName>
        <ecNumber evidence="5">2.1.1.297</ecNumber>
    </recommendedName>
    <alternativeName>
        <fullName evidence="5">N5-glutamine methyltransferase PrmC</fullName>
    </alternativeName>
    <alternativeName>
        <fullName evidence="5">Protein-(glutamine-N5) MTase PrmC</fullName>
    </alternativeName>
    <alternativeName>
        <fullName evidence="5">Protein-glutamine N-methyltransferase PrmC</fullName>
    </alternativeName>
</protein>
<dbReference type="NCBIfam" id="TIGR03534">
    <property type="entry name" value="RF_mod_PrmC"/>
    <property type="match status" value="1"/>
</dbReference>
<dbReference type="CDD" id="cd02440">
    <property type="entry name" value="AdoMet_MTases"/>
    <property type="match status" value="1"/>
</dbReference>
<feature type="binding site" evidence="5">
    <location>
        <position position="211"/>
    </location>
    <ligand>
        <name>S-adenosyl-L-methionine</name>
        <dbReference type="ChEBI" id="CHEBI:59789"/>
    </ligand>
</feature>
<evidence type="ECO:0000313" key="8">
    <source>
        <dbReference type="Proteomes" id="UP000780721"/>
    </source>
</evidence>
<comment type="function">
    <text evidence="5">Methylates the class 1 translation termination release factors RF1/PrfA and RF2/PrfB on the glutamine residue of the universally conserved GGQ motif.</text>
</comment>
<dbReference type="GO" id="GO:0003676">
    <property type="term" value="F:nucleic acid binding"/>
    <property type="evidence" value="ECO:0007669"/>
    <property type="project" value="InterPro"/>
</dbReference>
<dbReference type="HAMAP" id="MF_02126">
    <property type="entry name" value="RF_methyltr_PrmC"/>
    <property type="match status" value="1"/>
</dbReference>
<dbReference type="GO" id="GO:0032259">
    <property type="term" value="P:methylation"/>
    <property type="evidence" value="ECO:0007669"/>
    <property type="project" value="UniProtKB-KW"/>
</dbReference>
<dbReference type="Pfam" id="PF05175">
    <property type="entry name" value="MTS"/>
    <property type="match status" value="1"/>
</dbReference>
<organism evidence="7 8">
    <name type="scientific">Oribacterium sinus</name>
    <dbReference type="NCBI Taxonomy" id="237576"/>
    <lineage>
        <taxon>Bacteria</taxon>
        <taxon>Bacillati</taxon>
        <taxon>Bacillota</taxon>
        <taxon>Clostridia</taxon>
        <taxon>Lachnospirales</taxon>
        <taxon>Lachnospiraceae</taxon>
        <taxon>Oribacterium</taxon>
    </lineage>
</organism>
<comment type="catalytic activity">
    <reaction evidence="4 5">
        <text>L-glutaminyl-[peptide chain release factor] + S-adenosyl-L-methionine = N(5)-methyl-L-glutaminyl-[peptide chain release factor] + S-adenosyl-L-homocysteine + H(+)</text>
        <dbReference type="Rhea" id="RHEA:42896"/>
        <dbReference type="Rhea" id="RHEA-COMP:10271"/>
        <dbReference type="Rhea" id="RHEA-COMP:10272"/>
        <dbReference type="ChEBI" id="CHEBI:15378"/>
        <dbReference type="ChEBI" id="CHEBI:30011"/>
        <dbReference type="ChEBI" id="CHEBI:57856"/>
        <dbReference type="ChEBI" id="CHEBI:59789"/>
        <dbReference type="ChEBI" id="CHEBI:61891"/>
        <dbReference type="EC" id="2.1.1.297"/>
    </reaction>
</comment>
<keyword evidence="3 5" id="KW-0949">S-adenosyl-L-methionine</keyword>
<evidence type="ECO:0000313" key="7">
    <source>
        <dbReference type="EMBL" id="MBF1305324.1"/>
    </source>
</evidence>
<dbReference type="InterPro" id="IPR029063">
    <property type="entry name" value="SAM-dependent_MTases_sf"/>
</dbReference>
<dbReference type="PANTHER" id="PTHR18895">
    <property type="entry name" value="HEMK METHYLTRANSFERASE"/>
    <property type="match status" value="1"/>
</dbReference>
<accession>A0A930DVX5</accession>
<evidence type="ECO:0000256" key="4">
    <source>
        <dbReference type="ARBA" id="ARBA00048391"/>
    </source>
</evidence>
<evidence type="ECO:0000256" key="2">
    <source>
        <dbReference type="ARBA" id="ARBA00022679"/>
    </source>
</evidence>
<feature type="binding site" evidence="5">
    <location>
        <begin position="254"/>
        <end position="257"/>
    </location>
    <ligand>
        <name>substrate</name>
    </ligand>
</feature>
<dbReference type="InterPro" id="IPR004556">
    <property type="entry name" value="HemK-like"/>
</dbReference>
<keyword evidence="2 5" id="KW-0808">Transferase</keyword>
<dbReference type="InterPro" id="IPR050320">
    <property type="entry name" value="N5-glutamine_MTase"/>
</dbReference>
<feature type="domain" description="Methyltransferase small" evidence="6">
    <location>
        <begin position="180"/>
        <end position="258"/>
    </location>
</feature>
<dbReference type="EMBL" id="JABZRB010000143">
    <property type="protein sequence ID" value="MBF1305324.1"/>
    <property type="molecule type" value="Genomic_DNA"/>
</dbReference>
<dbReference type="PROSITE" id="PS00092">
    <property type="entry name" value="N6_MTASE"/>
    <property type="match status" value="1"/>
</dbReference>
<dbReference type="NCBIfam" id="TIGR00536">
    <property type="entry name" value="hemK_fam"/>
    <property type="match status" value="1"/>
</dbReference>
<dbReference type="PANTHER" id="PTHR18895:SF74">
    <property type="entry name" value="MTRF1L RELEASE FACTOR GLUTAMINE METHYLTRANSFERASE"/>
    <property type="match status" value="1"/>
</dbReference>
<sequence length="350" mass="39185">MEDWIASWEGLGFPKLKEASLQKIETTGKKLLVEAGVEEEEAALEVRLLLQESFSLNTAGYLLRKQELLCKADRENVEAADIEQTEILGKLHSFFEYFEKRRRRIPLAQILGRQSFYGLDFFVNEDVLIPRADTECLVDLVLEDYADLAKQAGKTYSEKRNSEHVSNKHEDNVENEANSSSLNILDLCTGSGCIGISVAKHLPYQELLLVDLSEKALAVAKKNAEKHLGENVTLLQSDLLTGVQGKKFSLLLSNPPYIVSRVIPGLDREVSEYEPKMALDGGEDGLVFYRRIAKEAKAVLLPGARLYLEIGYDQGESVKDIFQKEGYEAMEVFPDLSGNPRVLRGIFPGK</sequence>
<comment type="caution">
    <text evidence="5">Lacks conserved residue(s) required for the propagation of feature annotation.</text>
</comment>
<dbReference type="Gene3D" id="3.40.50.150">
    <property type="entry name" value="Vaccinia Virus protein VP39"/>
    <property type="match status" value="1"/>
</dbReference>
<comment type="caution">
    <text evidence="7">The sequence shown here is derived from an EMBL/GenBank/DDBJ whole genome shotgun (WGS) entry which is preliminary data.</text>
</comment>
<evidence type="ECO:0000256" key="1">
    <source>
        <dbReference type="ARBA" id="ARBA00022603"/>
    </source>
</evidence>
<dbReference type="AlphaFoldDB" id="A0A930DVX5"/>
<dbReference type="InterPro" id="IPR002052">
    <property type="entry name" value="DNA_methylase_N6_adenine_CS"/>
</dbReference>
<evidence type="ECO:0000259" key="6">
    <source>
        <dbReference type="Pfam" id="PF05175"/>
    </source>
</evidence>
<proteinExistence type="inferred from homology"/>
<dbReference type="InterPro" id="IPR019874">
    <property type="entry name" value="RF_methyltr_PrmC"/>
</dbReference>
<comment type="similarity">
    <text evidence="5">Belongs to the protein N5-glutamine methyltransferase family. PrmC subfamily.</text>
</comment>
<dbReference type="EC" id="2.1.1.297" evidence="5"/>
<evidence type="ECO:0000256" key="5">
    <source>
        <dbReference type="HAMAP-Rule" id="MF_02126"/>
    </source>
</evidence>
<name>A0A930DVX5_9FIRM</name>